<feature type="compositionally biased region" description="Basic residues" evidence="3">
    <location>
        <begin position="940"/>
        <end position="950"/>
    </location>
</feature>
<evidence type="ECO:0000259" key="4">
    <source>
        <dbReference type="PROSITE" id="PS51774"/>
    </source>
</evidence>
<comment type="caution">
    <text evidence="5">The sequence shown here is derived from an EMBL/GenBank/DDBJ whole genome shotgun (WGS) entry which is preliminary data.</text>
</comment>
<dbReference type="Pfam" id="PF07765">
    <property type="entry name" value="KIP1"/>
    <property type="match status" value="1"/>
</dbReference>
<dbReference type="STRING" id="59895.A0A103XBV0"/>
<proteinExistence type="predicted"/>
<feature type="region of interest" description="Disordered" evidence="3">
    <location>
        <begin position="1107"/>
        <end position="1136"/>
    </location>
</feature>
<organism evidence="5 6">
    <name type="scientific">Cynara cardunculus var. scolymus</name>
    <name type="common">Globe artichoke</name>
    <name type="synonym">Cynara scolymus</name>
    <dbReference type="NCBI Taxonomy" id="59895"/>
    <lineage>
        <taxon>Eukaryota</taxon>
        <taxon>Viridiplantae</taxon>
        <taxon>Streptophyta</taxon>
        <taxon>Embryophyta</taxon>
        <taxon>Tracheophyta</taxon>
        <taxon>Spermatophyta</taxon>
        <taxon>Magnoliopsida</taxon>
        <taxon>eudicotyledons</taxon>
        <taxon>Gunneridae</taxon>
        <taxon>Pentapetalae</taxon>
        <taxon>asterids</taxon>
        <taxon>campanulids</taxon>
        <taxon>Asterales</taxon>
        <taxon>Asteraceae</taxon>
        <taxon>Carduoideae</taxon>
        <taxon>Cardueae</taxon>
        <taxon>Carduinae</taxon>
        <taxon>Cynara</taxon>
    </lineage>
</organism>
<dbReference type="InterPro" id="IPR056889">
    <property type="entry name" value="NET2A-D/KIP1-like_C"/>
</dbReference>
<evidence type="ECO:0000256" key="2">
    <source>
        <dbReference type="SAM" id="Coils"/>
    </source>
</evidence>
<name>A0A103XBV0_CYNCS</name>
<feature type="region of interest" description="Disordered" evidence="3">
    <location>
        <begin position="932"/>
        <end position="954"/>
    </location>
</feature>
<gene>
    <name evidence="5" type="ORF">Ccrd_024863</name>
</gene>
<evidence type="ECO:0000256" key="1">
    <source>
        <dbReference type="ARBA" id="ARBA00023054"/>
    </source>
</evidence>
<dbReference type="Gramene" id="KVH87826">
    <property type="protein sequence ID" value="KVH87826"/>
    <property type="gene ID" value="Ccrd_024863"/>
</dbReference>
<dbReference type="InterPro" id="IPR011684">
    <property type="entry name" value="NAB"/>
</dbReference>
<keyword evidence="1 2" id="KW-0175">Coiled coil</keyword>
<feature type="region of interest" description="Disordered" evidence="3">
    <location>
        <begin position="487"/>
        <end position="550"/>
    </location>
</feature>
<reference evidence="5 6" key="1">
    <citation type="journal article" date="2016" name="Sci. Rep.">
        <title>The genome sequence of the outbreeding globe artichoke constructed de novo incorporating a phase-aware low-pass sequencing strategy of F1 progeny.</title>
        <authorList>
            <person name="Scaglione D."/>
            <person name="Reyes-Chin-Wo S."/>
            <person name="Acquadro A."/>
            <person name="Froenicke L."/>
            <person name="Portis E."/>
            <person name="Beitel C."/>
            <person name="Tirone M."/>
            <person name="Mauro R."/>
            <person name="Lo Monaco A."/>
            <person name="Mauromicale G."/>
            <person name="Faccioli P."/>
            <person name="Cattivelli L."/>
            <person name="Rieseberg L."/>
            <person name="Michelmore R."/>
            <person name="Lanteri S."/>
        </authorList>
    </citation>
    <scope>NUCLEOTIDE SEQUENCE [LARGE SCALE GENOMIC DNA]</scope>
    <source>
        <strain evidence="5">2C</strain>
    </source>
</reference>
<dbReference type="Pfam" id="PF24918">
    <property type="entry name" value="NET2A_C"/>
    <property type="match status" value="1"/>
</dbReference>
<dbReference type="OMA" id="VHEINGL"/>
<dbReference type="InterPro" id="IPR056888">
    <property type="entry name" value="NET2A-D/KIP1-like_dom"/>
</dbReference>
<feature type="compositionally biased region" description="Acidic residues" evidence="3">
    <location>
        <begin position="778"/>
        <end position="791"/>
    </location>
</feature>
<evidence type="ECO:0000256" key="3">
    <source>
        <dbReference type="SAM" id="MobiDB-lite"/>
    </source>
</evidence>
<evidence type="ECO:0000313" key="5">
    <source>
        <dbReference type="EMBL" id="KVH87826.1"/>
    </source>
</evidence>
<dbReference type="PANTHER" id="PTHR31631:SF3">
    <property type="entry name" value="PROTEIN NETWORKED 2B"/>
    <property type="match status" value="1"/>
</dbReference>
<feature type="region of interest" description="Disordered" evidence="3">
    <location>
        <begin position="725"/>
        <end position="886"/>
    </location>
</feature>
<feature type="compositionally biased region" description="Basic and acidic residues" evidence="3">
    <location>
        <begin position="725"/>
        <end position="736"/>
    </location>
</feature>
<feature type="compositionally biased region" description="Basic and acidic residues" evidence="3">
    <location>
        <begin position="495"/>
        <end position="533"/>
    </location>
</feature>
<feature type="domain" description="NAB" evidence="4">
    <location>
        <begin position="1"/>
        <end position="58"/>
    </location>
</feature>
<feature type="compositionally biased region" description="Basic and acidic residues" evidence="3">
    <location>
        <begin position="541"/>
        <end position="550"/>
    </location>
</feature>
<feature type="compositionally biased region" description="Basic and acidic residues" evidence="3">
    <location>
        <begin position="283"/>
        <end position="302"/>
    </location>
</feature>
<dbReference type="GO" id="GO:0003779">
    <property type="term" value="F:actin binding"/>
    <property type="evidence" value="ECO:0007669"/>
    <property type="project" value="InterPro"/>
</dbReference>
<feature type="compositionally biased region" description="Low complexity" evidence="3">
    <location>
        <begin position="1111"/>
        <end position="1136"/>
    </location>
</feature>
<evidence type="ECO:0000313" key="6">
    <source>
        <dbReference type="Proteomes" id="UP000243975"/>
    </source>
</evidence>
<dbReference type="Pfam" id="PF25014">
    <property type="entry name" value="NET2A"/>
    <property type="match status" value="1"/>
</dbReference>
<accession>A0A103XBV0</accession>
<dbReference type="AlphaFoldDB" id="A0A103XBV0"/>
<sequence>MEEKAEYILKIITEDGDSFRTRAEQYYRKRPEIVNFVEDTFREYRALAERYDHLSKDLQSANRTIAMFFPERVQMSIDDEDYEEFTSSFEENDQNKNPSSSPVPLPLPLPEAPAAPKIENIVQAMIKKNSKMPTKMMSKRGLIKMGVDENASGVSISSGLSKDEALDEIDKLQKDILGLQTEKEFVKSSYENALSKYWEIENNITEIHARICSLQDEFGVGAVIEETDAQTLMSSSALKTCEETLEKLKNKQQRFKKEATVEHKRVDDIRKKFEALIASNKDSNPDSKNLEQTKEHVKDKKAKIEEKQQTIDGNMENSDQEVILDSETVYKSEPKEGELSIEDKKARIKEEILGKNGPITISEVAEKIEQLVDKVFDLETEVTSQAALVMRLRLENDELHERVQKLEEEKQILEDDSNNMKIKIKRLEEELKRLQNLDQKVKGQNVRLETSFDEASVDLDYLSKELLTAKPDEKTPDDHLIIYPKVEEDENGSGFEKDHDHDHDLDEKDKKWREVNDEDAHWIKGCKENPNENEKDEDGEQDKTMEGRKDREWTKMVFKKEQDDDDDINGKEDDQPNWNLIFSYGVEDREKMLLEEYTTTLRNLKQVKKKLNEIEKRNRANTFRSAVQMKVLRTANHSKDAQIKALFEKLKLFERNMNQTNQQKKYPDSVDEGIETRIGHERNKGPNSVDDQGIEERRKGLDEIELKKASDSVDEGIGRRKGLDESVEYFELKEPPDQDLVDEGNESRKGIDESVEFFEPSYDDSIDEGTETRKGIEESVEFFEADPDDSVVEGTNRRKELDGIVDSVDEEEQRSRKEPEEITSSKDQDSVHEITQKSKELDQETTKNLELKKDHQDSVQEGSQRSSKDQVDDDADEPHEVSDIEDEIRKEIEELRKENLELWLRFSTTYHQINRFQDSYHDLLQDIKEARVKKPDGSGKQRHHHQHHSRSTFTSDIRPLYRHLLEMQTELTLWLESSEILEDDLQHRLASLSDIQDELLNLKKEGSKAEKMHDYETAKFQGEVSNMKQENVKILEELQAAAERVKKLLVDMEKTLAMLDEELGENKKKTSRSSSRIPLKSFLFGVKLRKRKSSLLNCMSPSLKRRYSKLQEQAPAQAPATEPATATATATAPLDR</sequence>
<feature type="compositionally biased region" description="Basic and acidic residues" evidence="3">
    <location>
        <begin position="813"/>
        <end position="858"/>
    </location>
</feature>
<feature type="compositionally biased region" description="Acidic residues" evidence="3">
    <location>
        <begin position="753"/>
        <end position="769"/>
    </location>
</feature>
<protein>
    <submittedName>
        <fullName evidence="5">KIP1-like protein</fullName>
    </submittedName>
</protein>
<dbReference type="Proteomes" id="UP000243975">
    <property type="component" value="Unassembled WGS sequence"/>
</dbReference>
<keyword evidence="6" id="KW-1185">Reference proteome</keyword>
<feature type="coiled-coil region" evidence="2">
    <location>
        <begin position="361"/>
        <end position="447"/>
    </location>
</feature>
<dbReference type="EMBL" id="LEKV01005788">
    <property type="protein sequence ID" value="KVH87826.1"/>
    <property type="molecule type" value="Genomic_DNA"/>
</dbReference>
<feature type="compositionally biased region" description="Pro residues" evidence="3">
    <location>
        <begin position="101"/>
        <end position="112"/>
    </location>
</feature>
<feature type="coiled-coil region" evidence="2">
    <location>
        <begin position="992"/>
        <end position="1069"/>
    </location>
</feature>
<feature type="region of interest" description="Disordered" evidence="3">
    <location>
        <begin position="280"/>
        <end position="302"/>
    </location>
</feature>
<dbReference type="PANTHER" id="PTHR31631">
    <property type="entry name" value="PROTEIN NETWORKED 2D"/>
    <property type="match status" value="1"/>
</dbReference>
<feature type="region of interest" description="Disordered" evidence="3">
    <location>
        <begin position="86"/>
        <end position="112"/>
    </location>
</feature>
<dbReference type="PROSITE" id="PS51774">
    <property type="entry name" value="NAB"/>
    <property type="match status" value="1"/>
</dbReference>